<dbReference type="GO" id="GO:0004823">
    <property type="term" value="F:leucine-tRNA ligase activity"/>
    <property type="evidence" value="ECO:0007669"/>
    <property type="project" value="UniProtKB-UniRule"/>
</dbReference>
<dbReference type="EC" id="6.1.1.4" evidence="9"/>
<evidence type="ECO:0000313" key="16">
    <source>
        <dbReference type="Proteomes" id="UP000190080"/>
    </source>
</evidence>
<reference evidence="15 16" key="1">
    <citation type="submission" date="2017-03" db="EMBL/GenBank/DDBJ databases">
        <title>Genome sequence of Clostridium oryzae DSM 28571.</title>
        <authorList>
            <person name="Poehlein A."/>
            <person name="Daniel R."/>
        </authorList>
    </citation>
    <scope>NUCLEOTIDE SEQUENCE [LARGE SCALE GENOMIC DNA]</scope>
    <source>
        <strain evidence="15 16">DSM 28571</strain>
    </source>
</reference>
<dbReference type="GO" id="GO:0002161">
    <property type="term" value="F:aminoacyl-tRNA deacylase activity"/>
    <property type="evidence" value="ECO:0007669"/>
    <property type="project" value="InterPro"/>
</dbReference>
<organism evidence="15 16">
    <name type="scientific">Clostridium oryzae</name>
    <dbReference type="NCBI Taxonomy" id="1450648"/>
    <lineage>
        <taxon>Bacteria</taxon>
        <taxon>Bacillati</taxon>
        <taxon>Bacillota</taxon>
        <taxon>Clostridia</taxon>
        <taxon>Eubacteriales</taxon>
        <taxon>Clostridiaceae</taxon>
        <taxon>Clostridium</taxon>
    </lineage>
</organism>
<dbReference type="InterPro" id="IPR009080">
    <property type="entry name" value="tRNAsynth_Ia_anticodon-bd"/>
</dbReference>
<dbReference type="OrthoDB" id="9810365at2"/>
<dbReference type="FunFam" id="1.10.730.10:FF:000002">
    <property type="entry name" value="Leucine--tRNA ligase"/>
    <property type="match status" value="1"/>
</dbReference>
<feature type="short sequence motif" description="'KMSKS' region" evidence="9">
    <location>
        <begin position="583"/>
        <end position="587"/>
    </location>
</feature>
<comment type="catalytic activity">
    <reaction evidence="8 9">
        <text>tRNA(Leu) + L-leucine + ATP = L-leucyl-tRNA(Leu) + AMP + diphosphate</text>
        <dbReference type="Rhea" id="RHEA:11688"/>
        <dbReference type="Rhea" id="RHEA-COMP:9613"/>
        <dbReference type="Rhea" id="RHEA-COMP:9622"/>
        <dbReference type="ChEBI" id="CHEBI:30616"/>
        <dbReference type="ChEBI" id="CHEBI:33019"/>
        <dbReference type="ChEBI" id="CHEBI:57427"/>
        <dbReference type="ChEBI" id="CHEBI:78442"/>
        <dbReference type="ChEBI" id="CHEBI:78494"/>
        <dbReference type="ChEBI" id="CHEBI:456215"/>
        <dbReference type="EC" id="6.1.1.4"/>
    </reaction>
</comment>
<dbReference type="PROSITE" id="PS00178">
    <property type="entry name" value="AA_TRNA_LIGASE_I"/>
    <property type="match status" value="1"/>
</dbReference>
<dbReference type="Pfam" id="PF00133">
    <property type="entry name" value="tRNA-synt_1"/>
    <property type="match status" value="1"/>
</dbReference>
<dbReference type="RefSeq" id="WP_079426694.1">
    <property type="nucleotide sequence ID" value="NZ_MZGV01000049.1"/>
</dbReference>
<keyword evidence="16" id="KW-1185">Reference proteome</keyword>
<dbReference type="Pfam" id="PF08264">
    <property type="entry name" value="Anticodon_1"/>
    <property type="match status" value="1"/>
</dbReference>
<evidence type="ECO:0000256" key="4">
    <source>
        <dbReference type="ARBA" id="ARBA00022741"/>
    </source>
</evidence>
<accession>A0A1V4II46</accession>
<keyword evidence="3 9" id="KW-0436">Ligase</keyword>
<evidence type="ECO:0000256" key="7">
    <source>
        <dbReference type="ARBA" id="ARBA00023146"/>
    </source>
</evidence>
<dbReference type="SUPFAM" id="SSF47323">
    <property type="entry name" value="Anticodon-binding domain of a subclass of class I aminoacyl-tRNA synthetases"/>
    <property type="match status" value="1"/>
</dbReference>
<comment type="similarity">
    <text evidence="1 9 10">Belongs to the class-I aminoacyl-tRNA synthetase family.</text>
</comment>
<evidence type="ECO:0000256" key="10">
    <source>
        <dbReference type="RuleBase" id="RU363035"/>
    </source>
</evidence>
<gene>
    <name evidence="9 15" type="primary">leuS</name>
    <name evidence="15" type="ORF">CLORY_34050</name>
</gene>
<keyword evidence="7 9" id="KW-0030">Aminoacyl-tRNA synthetase</keyword>
<dbReference type="PANTHER" id="PTHR43740:SF2">
    <property type="entry name" value="LEUCINE--TRNA LIGASE, MITOCHONDRIAL"/>
    <property type="match status" value="1"/>
</dbReference>
<protein>
    <recommendedName>
        <fullName evidence="9">Leucine--tRNA ligase</fullName>
        <ecNumber evidence="9">6.1.1.4</ecNumber>
    </recommendedName>
    <alternativeName>
        <fullName evidence="9">Leucyl-tRNA synthetase</fullName>
        <shortName evidence="9">LeuRS</shortName>
    </alternativeName>
</protein>
<dbReference type="Pfam" id="PF13603">
    <property type="entry name" value="tRNA-synt_1_2"/>
    <property type="match status" value="1"/>
</dbReference>
<dbReference type="PANTHER" id="PTHR43740">
    <property type="entry name" value="LEUCYL-TRNA SYNTHETASE"/>
    <property type="match status" value="1"/>
</dbReference>
<name>A0A1V4II46_9CLOT</name>
<dbReference type="InterPro" id="IPR025709">
    <property type="entry name" value="Leu_tRNA-synth_edit"/>
</dbReference>
<dbReference type="GO" id="GO:0005524">
    <property type="term" value="F:ATP binding"/>
    <property type="evidence" value="ECO:0007669"/>
    <property type="project" value="UniProtKB-UniRule"/>
</dbReference>
<evidence type="ECO:0000259" key="13">
    <source>
        <dbReference type="Pfam" id="PF09334"/>
    </source>
</evidence>
<dbReference type="CDD" id="cd00812">
    <property type="entry name" value="LeuRS_core"/>
    <property type="match status" value="1"/>
</dbReference>
<dbReference type="Pfam" id="PF09334">
    <property type="entry name" value="tRNA-synt_1g"/>
    <property type="match status" value="1"/>
</dbReference>
<evidence type="ECO:0000256" key="2">
    <source>
        <dbReference type="ARBA" id="ARBA00022490"/>
    </source>
</evidence>
<feature type="domain" description="Methionyl/Leucyl tRNA synthetase" evidence="13">
    <location>
        <begin position="42"/>
        <end position="183"/>
    </location>
</feature>
<dbReference type="InterPro" id="IPR014729">
    <property type="entry name" value="Rossmann-like_a/b/a_fold"/>
</dbReference>
<evidence type="ECO:0000256" key="9">
    <source>
        <dbReference type="HAMAP-Rule" id="MF_00049"/>
    </source>
</evidence>
<dbReference type="GO" id="GO:0005829">
    <property type="term" value="C:cytosol"/>
    <property type="evidence" value="ECO:0007669"/>
    <property type="project" value="TreeGrafter"/>
</dbReference>
<evidence type="ECO:0000259" key="11">
    <source>
        <dbReference type="Pfam" id="PF00133"/>
    </source>
</evidence>
<evidence type="ECO:0000256" key="8">
    <source>
        <dbReference type="ARBA" id="ARBA00047469"/>
    </source>
</evidence>
<sequence>MAVKEYRPELIEKKWQDVWDKEEAYKTSDDKTKPKYYALVEFPYPSGQGLHVGHPRPYTAMDIIARKRRMEGYNVLFPMGWDAFGLPTENFAIKNKIHPKIVTKNNVARFKKQLKSIGYSFDWSREINTTDPEYYKWTQWIFIKLFKKGLAYKSEMPINWCTQCKVGLANEEVVNGVCERCGGVVERRVKSQWMLKITDYADKLLKDLDKVDYIDRVKTQQRNWIGRSEGAEVNFKLSGKEEHLTVYTTRPDTLFGATYMVVSPEHPIIDKYKAEIKNWQAIVDYREEAAKKSDFERTELVKEKTGVPIEGITAINPVNGKEIPVWISDYVLMSYGTGAIMAVPAHDERDWDFAKKFNLPIIEVVKGGNVQEAAFTDVATGKLVNSGFLDGLEVSEAKKKIIEWLREKGIGIKKVNYKLRDWVFSRQRYWGEPIPLVKCEKCGWVPIPEEELPLTLPEVDNYMPTDNGESPIANMTEWVETTCPHCGGKAKRETDTMPQWAGSSWYFLRYMDPHNKDMFASKENIEYWSPVDWYNGGMEHTTLHLLYSRFWHKFLYDEGYVSTPEPYNRRTSHGMILGENNEKMSKSRGNVINPDDIVNEFGADTLRTYEMFIGAFELNASWSQQGVRGCRRFLERVWRLQDMVVTGDEYSKELESNFHKTIKKVSQDFEALKFNTAIAAMMALINDIYAAGKITQGEIKTFLTLLCPVAPHIVEEIWENLGFKQRVYQQKWPVWDEKKTIDSTVEIAVQVNGKVKATISIDVKEEKDSVKQKIMANDNVKAAIADKNVVKEIYVPGRIYNIVVK</sequence>
<evidence type="ECO:0000256" key="5">
    <source>
        <dbReference type="ARBA" id="ARBA00022840"/>
    </source>
</evidence>
<dbReference type="Gene3D" id="3.40.50.620">
    <property type="entry name" value="HUPs"/>
    <property type="match status" value="2"/>
</dbReference>
<dbReference type="FunFam" id="3.40.50.620:FF:000056">
    <property type="entry name" value="Leucine--tRNA ligase"/>
    <property type="match status" value="1"/>
</dbReference>
<keyword evidence="2 9" id="KW-0963">Cytoplasm</keyword>
<dbReference type="InterPro" id="IPR009008">
    <property type="entry name" value="Val/Leu/Ile-tRNA-synth_edit"/>
</dbReference>
<evidence type="ECO:0000259" key="12">
    <source>
        <dbReference type="Pfam" id="PF08264"/>
    </source>
</evidence>
<dbReference type="SUPFAM" id="SSF50677">
    <property type="entry name" value="ValRS/IleRS/LeuRS editing domain"/>
    <property type="match status" value="1"/>
</dbReference>
<keyword evidence="6 9" id="KW-0648">Protein biosynthesis</keyword>
<dbReference type="STRING" id="1450648.CLORY_34050"/>
<dbReference type="Gene3D" id="1.10.730.10">
    <property type="entry name" value="Isoleucyl-tRNA Synthetase, Domain 1"/>
    <property type="match status" value="1"/>
</dbReference>
<dbReference type="InterPro" id="IPR013155">
    <property type="entry name" value="M/V/L/I-tRNA-synth_anticd-bd"/>
</dbReference>
<feature type="binding site" evidence="9">
    <location>
        <position position="586"/>
    </location>
    <ligand>
        <name>ATP</name>
        <dbReference type="ChEBI" id="CHEBI:30616"/>
    </ligand>
</feature>
<evidence type="ECO:0000256" key="1">
    <source>
        <dbReference type="ARBA" id="ARBA00005594"/>
    </source>
</evidence>
<dbReference type="Gene3D" id="3.10.20.590">
    <property type="match status" value="1"/>
</dbReference>
<comment type="caution">
    <text evidence="15">The sequence shown here is derived from an EMBL/GenBank/DDBJ whole genome shotgun (WGS) entry which is preliminary data.</text>
</comment>
<evidence type="ECO:0000313" key="15">
    <source>
        <dbReference type="EMBL" id="OPJ59177.1"/>
    </source>
</evidence>
<dbReference type="InterPro" id="IPR002300">
    <property type="entry name" value="aa-tRNA-synth_Ia"/>
</dbReference>
<feature type="domain" description="Aminoacyl-tRNA synthetase class Ia" evidence="11">
    <location>
        <begin position="417"/>
        <end position="609"/>
    </location>
</feature>
<dbReference type="HAMAP" id="MF_00049_B">
    <property type="entry name" value="Leu_tRNA_synth_B"/>
    <property type="match status" value="1"/>
</dbReference>
<dbReference type="GO" id="GO:0006429">
    <property type="term" value="P:leucyl-tRNA aminoacylation"/>
    <property type="evidence" value="ECO:0007669"/>
    <property type="project" value="UniProtKB-UniRule"/>
</dbReference>
<dbReference type="FunFam" id="3.40.50.620:FF:000077">
    <property type="entry name" value="Leucine--tRNA ligase"/>
    <property type="match status" value="1"/>
</dbReference>
<dbReference type="NCBIfam" id="TIGR00396">
    <property type="entry name" value="leuS_bact"/>
    <property type="match status" value="1"/>
</dbReference>
<dbReference type="SUPFAM" id="SSF52374">
    <property type="entry name" value="Nucleotidylyl transferase"/>
    <property type="match status" value="1"/>
</dbReference>
<dbReference type="EMBL" id="MZGV01000049">
    <property type="protein sequence ID" value="OPJ59177.1"/>
    <property type="molecule type" value="Genomic_DNA"/>
</dbReference>
<dbReference type="InterPro" id="IPR002302">
    <property type="entry name" value="Leu-tRNA-ligase"/>
</dbReference>
<dbReference type="InterPro" id="IPR015413">
    <property type="entry name" value="Methionyl/Leucyl_tRNA_Synth"/>
</dbReference>
<keyword evidence="5 9" id="KW-0067">ATP-binding</keyword>
<dbReference type="PRINTS" id="PR00985">
    <property type="entry name" value="TRNASYNTHLEU"/>
</dbReference>
<dbReference type="InterPro" id="IPR001412">
    <property type="entry name" value="aa-tRNA-synth_I_CS"/>
</dbReference>
<dbReference type="Proteomes" id="UP000190080">
    <property type="component" value="Unassembled WGS sequence"/>
</dbReference>
<comment type="caution">
    <text evidence="9">Lacks conserved residue(s) required for the propagation of feature annotation.</text>
</comment>
<evidence type="ECO:0000256" key="3">
    <source>
        <dbReference type="ARBA" id="ARBA00022598"/>
    </source>
</evidence>
<evidence type="ECO:0000256" key="6">
    <source>
        <dbReference type="ARBA" id="ARBA00022917"/>
    </source>
</evidence>
<dbReference type="CDD" id="cd07958">
    <property type="entry name" value="Anticodon_Ia_Leu_BEm"/>
    <property type="match status" value="1"/>
</dbReference>
<feature type="domain" description="Methionyl/Valyl/Leucyl/Isoleucyl-tRNA synthetase anticodon-binding" evidence="12">
    <location>
        <begin position="652"/>
        <end position="768"/>
    </location>
</feature>
<comment type="subcellular location">
    <subcellularLocation>
        <location evidence="9">Cytoplasm</location>
    </subcellularLocation>
</comment>
<evidence type="ECO:0000259" key="14">
    <source>
        <dbReference type="Pfam" id="PF13603"/>
    </source>
</evidence>
<feature type="domain" description="Leucyl-tRNA synthetase editing" evidence="14">
    <location>
        <begin position="222"/>
        <end position="405"/>
    </location>
</feature>
<dbReference type="AlphaFoldDB" id="A0A1V4II46"/>
<proteinExistence type="inferred from homology"/>
<keyword evidence="4 9" id="KW-0547">Nucleotide-binding</keyword>